<accession>Q23TF4</accession>
<evidence type="ECO:0000313" key="3">
    <source>
        <dbReference type="Proteomes" id="UP000009168"/>
    </source>
</evidence>
<dbReference type="OrthoDB" id="299634at2759"/>
<feature type="region of interest" description="Disordered" evidence="1">
    <location>
        <begin position="759"/>
        <end position="778"/>
    </location>
</feature>
<dbReference type="AlphaFoldDB" id="Q23TF4"/>
<dbReference type="PANTHER" id="PTHR35381:SF1">
    <property type="entry name" value="EF-HAND DOMAIN-CONTAINING PROTEIN"/>
    <property type="match status" value="1"/>
</dbReference>
<gene>
    <name evidence="2" type="ORF">TTHERM_00666280</name>
</gene>
<proteinExistence type="predicted"/>
<dbReference type="EMBL" id="GG662636">
    <property type="protein sequence ID" value="EAR99752.2"/>
    <property type="molecule type" value="Genomic_DNA"/>
</dbReference>
<dbReference type="PANTHER" id="PTHR35381">
    <property type="entry name" value="EF-HAND DOMAIN-CONTAINING PROTEIN"/>
    <property type="match status" value="1"/>
</dbReference>
<sequence>MSENQQIIQARNHSIPKQENNQNKTIQKDNQDYQLAQNNLNENPVIAIITIQLNENIFQNLEIRFNDEAGELAKQFCQQTNLDPQMIPILENNILEYKQIAIQDIYQKERDNENILKSQEQIKNDNIDSNQNGRQNNQIQGLSEHQKIQQHQIQLEENQEYTPAIKRVDSSFQANVKDQNKQNQYINQIKTQQNDATKQIKMQFPPPTNNVINNMHLDNPQLSNIAWVPERKSSNISENISVCEQQNSYQQSRGRAESFSNYSVANSQIYDQPQNLLKMMNSFAQNNFNNSLYQSSSIYFQKSNQKKSQQNQEMVKSRSQSLFNKSHNDCSFIQNTECTFKPTINPISEQIVQEKQKHLQRSSTHERLYEMGLNKIQQKDDSFDKKSARNERKSYNPSLNQSVQAITERLFNYSKRHQLQKQKDLQKSIQEKELKELQECTHKPQINEISQKLIMQKRGDPGRRIENELINQNKYSEKKKSIAKAKILEEEMKGCTFQPRINELSEYICNMKEQKDNCGNTENQDKQNKSKQQQRFEYLFEIGKQKSFQKSQPTPAQLIDKNCLFKPEINKVSQDIRSSFYERIQQYKVIRQEKEINQLRQKLNEFKDKQTGQPFFRPQTGRAPFKQRNQENLNVNEFLYQQFKIDSSRKEREILEKQKEKPQLQINDNSKKIVQQLEDTRLREIFNLLDDDQDGQIDSKNINITSISPKVLELISPVLYEMEDYHFQLNYEEFSQAIKRLAKGMTSQQKNDLFLYSKKQRESNHKSSNQNLHVTTGNIKKNSSSLSVNLKY</sequence>
<dbReference type="GeneID" id="7827139"/>
<protein>
    <recommendedName>
        <fullName evidence="4">EF-hand domain-containing protein</fullName>
    </recommendedName>
</protein>
<feature type="compositionally biased region" description="Polar residues" evidence="1">
    <location>
        <begin position="766"/>
        <end position="778"/>
    </location>
</feature>
<dbReference type="InterPro" id="IPR011992">
    <property type="entry name" value="EF-hand-dom_pair"/>
</dbReference>
<evidence type="ECO:0000313" key="2">
    <source>
        <dbReference type="EMBL" id="EAR99752.2"/>
    </source>
</evidence>
<name>Q23TF4_TETTS</name>
<keyword evidence="3" id="KW-1185">Reference proteome</keyword>
<feature type="region of interest" description="Disordered" evidence="1">
    <location>
        <begin position="1"/>
        <end position="23"/>
    </location>
</feature>
<dbReference type="HOGENOM" id="CLU_358092_0_0_1"/>
<dbReference type="KEGG" id="tet:TTHERM_00666280"/>
<evidence type="ECO:0000256" key="1">
    <source>
        <dbReference type="SAM" id="MobiDB-lite"/>
    </source>
</evidence>
<evidence type="ECO:0008006" key="4">
    <source>
        <dbReference type="Google" id="ProtNLM"/>
    </source>
</evidence>
<dbReference type="STRING" id="312017.Q23TF4"/>
<dbReference type="RefSeq" id="XP_001019997.2">
    <property type="nucleotide sequence ID" value="XM_001019997.2"/>
</dbReference>
<dbReference type="SUPFAM" id="SSF47473">
    <property type="entry name" value="EF-hand"/>
    <property type="match status" value="1"/>
</dbReference>
<dbReference type="Proteomes" id="UP000009168">
    <property type="component" value="Unassembled WGS sequence"/>
</dbReference>
<reference evidence="3" key="1">
    <citation type="journal article" date="2006" name="PLoS Biol.">
        <title>Macronuclear genome sequence of the ciliate Tetrahymena thermophila, a model eukaryote.</title>
        <authorList>
            <person name="Eisen J.A."/>
            <person name="Coyne R.S."/>
            <person name="Wu M."/>
            <person name="Wu D."/>
            <person name="Thiagarajan M."/>
            <person name="Wortman J.R."/>
            <person name="Badger J.H."/>
            <person name="Ren Q."/>
            <person name="Amedeo P."/>
            <person name="Jones K.M."/>
            <person name="Tallon L.J."/>
            <person name="Delcher A.L."/>
            <person name="Salzberg S.L."/>
            <person name="Silva J.C."/>
            <person name="Haas B.J."/>
            <person name="Majoros W.H."/>
            <person name="Farzad M."/>
            <person name="Carlton J.M."/>
            <person name="Smith R.K. Jr."/>
            <person name="Garg J."/>
            <person name="Pearlman R.E."/>
            <person name="Karrer K.M."/>
            <person name="Sun L."/>
            <person name="Manning G."/>
            <person name="Elde N.C."/>
            <person name="Turkewitz A.P."/>
            <person name="Asai D.J."/>
            <person name="Wilkes D.E."/>
            <person name="Wang Y."/>
            <person name="Cai H."/>
            <person name="Collins K."/>
            <person name="Stewart B.A."/>
            <person name="Lee S.R."/>
            <person name="Wilamowska K."/>
            <person name="Weinberg Z."/>
            <person name="Ruzzo W.L."/>
            <person name="Wloga D."/>
            <person name="Gaertig J."/>
            <person name="Frankel J."/>
            <person name="Tsao C.-C."/>
            <person name="Gorovsky M.A."/>
            <person name="Keeling P.J."/>
            <person name="Waller R.F."/>
            <person name="Patron N.J."/>
            <person name="Cherry J.M."/>
            <person name="Stover N.A."/>
            <person name="Krieger C.J."/>
            <person name="del Toro C."/>
            <person name="Ryder H.F."/>
            <person name="Williamson S.C."/>
            <person name="Barbeau R.A."/>
            <person name="Hamilton E.P."/>
            <person name="Orias E."/>
        </authorList>
    </citation>
    <scope>NUCLEOTIDE SEQUENCE [LARGE SCALE GENOMIC DNA]</scope>
    <source>
        <strain evidence="3">SB210</strain>
    </source>
</reference>
<organism evidence="2 3">
    <name type="scientific">Tetrahymena thermophila (strain SB210)</name>
    <dbReference type="NCBI Taxonomy" id="312017"/>
    <lineage>
        <taxon>Eukaryota</taxon>
        <taxon>Sar</taxon>
        <taxon>Alveolata</taxon>
        <taxon>Ciliophora</taxon>
        <taxon>Intramacronucleata</taxon>
        <taxon>Oligohymenophorea</taxon>
        <taxon>Hymenostomatida</taxon>
        <taxon>Tetrahymenina</taxon>
        <taxon>Tetrahymenidae</taxon>
        <taxon>Tetrahymena</taxon>
    </lineage>
</organism>
<dbReference type="InParanoid" id="Q23TF4"/>